<name>A0A2I0UGC3_LIMLA</name>
<protein>
    <recommendedName>
        <fullName evidence="3">Rna-directed dna polymerase from mobile element jockey-like</fullName>
    </recommendedName>
</protein>
<accession>A0A2I0UGC3</accession>
<evidence type="ECO:0000313" key="2">
    <source>
        <dbReference type="Proteomes" id="UP000233556"/>
    </source>
</evidence>
<gene>
    <name evidence="1" type="ORF">llap_4598</name>
</gene>
<reference evidence="2" key="1">
    <citation type="submission" date="2017-11" db="EMBL/GenBank/DDBJ databases">
        <authorList>
            <person name="Lima N.C."/>
            <person name="Parody-Merino A.M."/>
            <person name="Battley P.F."/>
            <person name="Fidler A.E."/>
            <person name="Prosdocimi F."/>
        </authorList>
    </citation>
    <scope>NUCLEOTIDE SEQUENCE [LARGE SCALE GENOMIC DNA]</scope>
</reference>
<reference evidence="2" key="2">
    <citation type="submission" date="2017-12" db="EMBL/GenBank/DDBJ databases">
        <title>Genome sequence of the Bar-tailed Godwit (Limosa lapponica baueri).</title>
        <authorList>
            <person name="Lima N.C.B."/>
            <person name="Parody-Merino A.M."/>
            <person name="Battley P.F."/>
            <person name="Fidler A.E."/>
            <person name="Prosdocimi F."/>
        </authorList>
    </citation>
    <scope>NUCLEOTIDE SEQUENCE [LARGE SCALE GENOMIC DNA]</scope>
</reference>
<organism evidence="1 2">
    <name type="scientific">Limosa lapponica baueri</name>
    <dbReference type="NCBI Taxonomy" id="1758121"/>
    <lineage>
        <taxon>Eukaryota</taxon>
        <taxon>Metazoa</taxon>
        <taxon>Chordata</taxon>
        <taxon>Craniata</taxon>
        <taxon>Vertebrata</taxon>
        <taxon>Euteleostomi</taxon>
        <taxon>Archelosauria</taxon>
        <taxon>Archosauria</taxon>
        <taxon>Dinosauria</taxon>
        <taxon>Saurischia</taxon>
        <taxon>Theropoda</taxon>
        <taxon>Coelurosauria</taxon>
        <taxon>Aves</taxon>
        <taxon>Neognathae</taxon>
        <taxon>Neoaves</taxon>
        <taxon>Charadriiformes</taxon>
        <taxon>Scolopacidae</taxon>
        <taxon>Limosa</taxon>
    </lineage>
</organism>
<dbReference type="AlphaFoldDB" id="A0A2I0UGC3"/>
<dbReference type="Proteomes" id="UP000233556">
    <property type="component" value="Unassembled WGS sequence"/>
</dbReference>
<keyword evidence="2" id="KW-1185">Reference proteome</keyword>
<evidence type="ECO:0008006" key="3">
    <source>
        <dbReference type="Google" id="ProtNLM"/>
    </source>
</evidence>
<proteinExistence type="predicted"/>
<dbReference type="OrthoDB" id="410381at2759"/>
<dbReference type="PANTHER" id="PTHR33332">
    <property type="entry name" value="REVERSE TRANSCRIPTASE DOMAIN-CONTAINING PROTEIN"/>
    <property type="match status" value="1"/>
</dbReference>
<evidence type="ECO:0000313" key="1">
    <source>
        <dbReference type="EMBL" id="PKU45093.1"/>
    </source>
</evidence>
<sequence>MNAIRDAIQRDLDRLDRWAHANLMRFNQAKCKVLHLGYCNPKHKYRLGGERIDRSPEKDSGVLVDEKLNVNQHCLSAAQKANHILHCIKRSMASRSREVILSLCSCETPPGVLCPSLEPSAQEGHGPVGTGGT</sequence>
<dbReference type="EMBL" id="KZ505780">
    <property type="protein sequence ID" value="PKU45093.1"/>
    <property type="molecule type" value="Genomic_DNA"/>
</dbReference>